<dbReference type="GO" id="GO:0016020">
    <property type="term" value="C:membrane"/>
    <property type="evidence" value="ECO:0007669"/>
    <property type="project" value="UniProtKB-SubCell"/>
</dbReference>
<dbReference type="GO" id="GO:0015112">
    <property type="term" value="F:nitrate transmembrane transporter activity"/>
    <property type="evidence" value="ECO:0007669"/>
    <property type="project" value="InterPro"/>
</dbReference>
<sequence length="447" mass="48796">MASHWLKEWKPEDENFWNSTGKVIAWRTLRITTVALLLSFSTWYLLSAVVVMLPKIGFTFTDNQLFWLAAMPGLAAGILRICHMFLIPIYGTRNVITTATFLKLIPCIGIGVAVMNRDTPFAIFMILAFLSGFGGGDFSSFMPSTSFFFPKKMQGTALGIQAGIGNFGVSVVQFITPWIIGAAAFGFLSGDPQQITKPDGSTGNVWLQNAALVYVPFLLIIGFVAWKQLKSIPVVSSFKEQFDIFNNKHTWFCTITYVMTFGAFSGLAAAFPMLIKTLYGGFENAPNPLHYAFLGPLIGSAARVLFGPLTDKFGGAILTHITGIALIICCGLLVALGCLTPTSLGQFPAFLSIMLAIFFFTGVGNAATFRQYPIIFSHSPRQAAGVIGFTAAIAAFGPFIYSTLIGTTMKLNDKNPAPFFIGLIIYFIIATGINWWYYTRKGCEKPS</sequence>
<dbReference type="RefSeq" id="WP_014680280.1">
    <property type="nucleotide sequence ID" value="NC_017770.1"/>
</dbReference>
<feature type="transmembrane region" description="Helical" evidence="6">
    <location>
        <begin position="250"/>
        <end position="269"/>
    </location>
</feature>
<protein>
    <submittedName>
        <fullName evidence="7">Nitrate/nitrite transporter</fullName>
    </submittedName>
</protein>
<dbReference type="AlphaFoldDB" id="H8KW32"/>
<dbReference type="STRING" id="929556.Solca_1998"/>
<accession>H8KW32</accession>
<evidence type="ECO:0000256" key="4">
    <source>
        <dbReference type="ARBA" id="ARBA00022989"/>
    </source>
</evidence>
<feature type="transmembrane region" description="Helical" evidence="6">
    <location>
        <begin position="205"/>
        <end position="229"/>
    </location>
</feature>
<dbReference type="eggNOG" id="COG2223">
    <property type="taxonomic scope" value="Bacteria"/>
</dbReference>
<dbReference type="HOGENOM" id="CLU_033198_1_0_10"/>
<dbReference type="KEGG" id="scn:Solca_1998"/>
<feature type="transmembrane region" description="Helical" evidence="6">
    <location>
        <begin position="65"/>
        <end position="87"/>
    </location>
</feature>
<keyword evidence="5 6" id="KW-0472">Membrane</keyword>
<evidence type="ECO:0000256" key="2">
    <source>
        <dbReference type="ARBA" id="ARBA00008432"/>
    </source>
</evidence>
<dbReference type="Gene3D" id="1.20.1250.20">
    <property type="entry name" value="MFS general substrate transporter like domains"/>
    <property type="match status" value="1"/>
</dbReference>
<evidence type="ECO:0000256" key="1">
    <source>
        <dbReference type="ARBA" id="ARBA00004141"/>
    </source>
</evidence>
<evidence type="ECO:0000256" key="5">
    <source>
        <dbReference type="ARBA" id="ARBA00023136"/>
    </source>
</evidence>
<comment type="similarity">
    <text evidence="2">Belongs to the major facilitator superfamily. Nitrate/nitrite porter (TC 2.A.1.8) family.</text>
</comment>
<organism evidence="7 8">
    <name type="scientific">Solitalea canadensis (strain ATCC 29591 / DSM 3403 / JCM 21819 / LMG 8368 / NBRC 15130 / NCIMB 12057 / USAM 9D)</name>
    <name type="common">Flexibacter canadensis</name>
    <dbReference type="NCBI Taxonomy" id="929556"/>
    <lineage>
        <taxon>Bacteria</taxon>
        <taxon>Pseudomonadati</taxon>
        <taxon>Bacteroidota</taxon>
        <taxon>Sphingobacteriia</taxon>
        <taxon>Sphingobacteriales</taxon>
        <taxon>Sphingobacteriaceae</taxon>
        <taxon>Solitalea</taxon>
    </lineage>
</organism>
<dbReference type="InterPro" id="IPR011701">
    <property type="entry name" value="MFS"/>
</dbReference>
<dbReference type="InterPro" id="IPR044772">
    <property type="entry name" value="NO3_transporter"/>
</dbReference>
<dbReference type="OrthoDB" id="9773404at2"/>
<comment type="subcellular location">
    <subcellularLocation>
        <location evidence="1">Membrane</location>
        <topology evidence="1">Multi-pass membrane protein</topology>
    </subcellularLocation>
</comment>
<feature type="transmembrane region" description="Helical" evidence="6">
    <location>
        <begin position="163"/>
        <end position="185"/>
    </location>
</feature>
<proteinExistence type="inferred from homology"/>
<gene>
    <name evidence="7" type="ordered locus">Solca_1998</name>
</gene>
<feature type="transmembrane region" description="Helical" evidence="6">
    <location>
        <begin position="384"/>
        <end position="405"/>
    </location>
</feature>
<keyword evidence="3 6" id="KW-0812">Transmembrane</keyword>
<dbReference type="InterPro" id="IPR036259">
    <property type="entry name" value="MFS_trans_sf"/>
</dbReference>
<feature type="transmembrane region" description="Helical" evidence="6">
    <location>
        <begin position="289"/>
        <end position="306"/>
    </location>
</feature>
<evidence type="ECO:0000256" key="6">
    <source>
        <dbReference type="SAM" id="Phobius"/>
    </source>
</evidence>
<reference evidence="7" key="1">
    <citation type="submission" date="2012-02" db="EMBL/GenBank/DDBJ databases">
        <title>The complete genome of Solitalea canadensis DSM 3403.</title>
        <authorList>
            <consortium name="US DOE Joint Genome Institute (JGI-PGF)"/>
            <person name="Lucas S."/>
            <person name="Copeland A."/>
            <person name="Lapidus A."/>
            <person name="Glavina del Rio T."/>
            <person name="Dalin E."/>
            <person name="Tice H."/>
            <person name="Bruce D."/>
            <person name="Goodwin L."/>
            <person name="Pitluck S."/>
            <person name="Peters L."/>
            <person name="Ovchinnikova G."/>
            <person name="Lu M."/>
            <person name="Kyrpides N."/>
            <person name="Mavromatis K."/>
            <person name="Ivanova N."/>
            <person name="Brettin T."/>
            <person name="Detter J.C."/>
            <person name="Han C."/>
            <person name="Larimer F."/>
            <person name="Land M."/>
            <person name="Hauser L."/>
            <person name="Markowitz V."/>
            <person name="Cheng J.-F."/>
            <person name="Hugenholtz P."/>
            <person name="Woyke T."/>
            <person name="Wu D."/>
            <person name="Spring S."/>
            <person name="Schroeder M."/>
            <person name="Kopitz M."/>
            <person name="Brambilla E."/>
            <person name="Klenk H.-P."/>
            <person name="Eisen J.A."/>
        </authorList>
    </citation>
    <scope>NUCLEOTIDE SEQUENCE</scope>
    <source>
        <strain evidence="7">DSM 3403</strain>
    </source>
</reference>
<keyword evidence="8" id="KW-1185">Reference proteome</keyword>
<evidence type="ECO:0000313" key="7">
    <source>
        <dbReference type="EMBL" id="AFD07053.1"/>
    </source>
</evidence>
<name>H8KW32_SOLCM</name>
<evidence type="ECO:0000313" key="8">
    <source>
        <dbReference type="Proteomes" id="UP000007590"/>
    </source>
</evidence>
<feature type="transmembrane region" description="Helical" evidence="6">
    <location>
        <begin position="94"/>
        <end position="115"/>
    </location>
</feature>
<dbReference type="SUPFAM" id="SSF103473">
    <property type="entry name" value="MFS general substrate transporter"/>
    <property type="match status" value="1"/>
</dbReference>
<dbReference type="PANTHER" id="PTHR23515">
    <property type="entry name" value="HIGH-AFFINITY NITRATE TRANSPORTER 2.3"/>
    <property type="match status" value="1"/>
</dbReference>
<dbReference type="Pfam" id="PF07690">
    <property type="entry name" value="MFS_1"/>
    <property type="match status" value="1"/>
</dbReference>
<feature type="transmembrane region" description="Helical" evidence="6">
    <location>
        <begin position="417"/>
        <end position="438"/>
    </location>
</feature>
<keyword evidence="4 6" id="KW-1133">Transmembrane helix</keyword>
<dbReference type="EMBL" id="CP003349">
    <property type="protein sequence ID" value="AFD07053.1"/>
    <property type="molecule type" value="Genomic_DNA"/>
</dbReference>
<feature type="transmembrane region" description="Helical" evidence="6">
    <location>
        <begin position="313"/>
        <end position="337"/>
    </location>
</feature>
<dbReference type="Proteomes" id="UP000007590">
    <property type="component" value="Chromosome"/>
</dbReference>
<feature type="transmembrane region" description="Helical" evidence="6">
    <location>
        <begin position="31"/>
        <end position="53"/>
    </location>
</feature>
<feature type="transmembrane region" description="Helical" evidence="6">
    <location>
        <begin position="121"/>
        <end position="142"/>
    </location>
</feature>
<feature type="transmembrane region" description="Helical" evidence="6">
    <location>
        <begin position="349"/>
        <end position="372"/>
    </location>
</feature>
<evidence type="ECO:0000256" key="3">
    <source>
        <dbReference type="ARBA" id="ARBA00022692"/>
    </source>
</evidence>